<organism evidence="11 12">
    <name type="scientific">Myxococcus xanthus</name>
    <dbReference type="NCBI Taxonomy" id="34"/>
    <lineage>
        <taxon>Bacteria</taxon>
        <taxon>Pseudomonadati</taxon>
        <taxon>Myxococcota</taxon>
        <taxon>Myxococcia</taxon>
        <taxon>Myxococcales</taxon>
        <taxon>Cystobacterineae</taxon>
        <taxon>Myxococcaceae</taxon>
        <taxon>Myxococcus</taxon>
    </lineage>
</organism>
<dbReference type="GO" id="GO:0016491">
    <property type="term" value="F:oxidoreductase activity"/>
    <property type="evidence" value="ECO:0007669"/>
    <property type="project" value="UniProtKB-KW"/>
</dbReference>
<gene>
    <name evidence="11" type="ORF">HNV28_33700</name>
</gene>
<dbReference type="PROSITE" id="PS51384">
    <property type="entry name" value="FAD_FR"/>
    <property type="match status" value="1"/>
</dbReference>
<dbReference type="InterPro" id="IPR001433">
    <property type="entry name" value="OxRdtase_FAD/NAD-bd"/>
</dbReference>
<evidence type="ECO:0000256" key="1">
    <source>
        <dbReference type="ARBA" id="ARBA00001974"/>
    </source>
</evidence>
<proteinExistence type="predicted"/>
<protein>
    <submittedName>
        <fullName evidence="11">Oxidoreductase</fullName>
    </submittedName>
</protein>
<evidence type="ECO:0000256" key="8">
    <source>
        <dbReference type="ARBA" id="ARBA00023014"/>
    </source>
</evidence>
<keyword evidence="8" id="KW-0411">Iron-sulfur</keyword>
<evidence type="ECO:0000256" key="4">
    <source>
        <dbReference type="ARBA" id="ARBA00022723"/>
    </source>
</evidence>
<sequence length="345" mass="38422">MSRVSTPPVPAPRLAGEPSYSQRSCGTGGRDGFSFPSSHPPCGLAMGGRMSLVEARASRARKPVEYEVTVDHVRMDTHDTATLFLDFGGVPLDYKAGQFLNIDPHQFPALGRLSAYLQEQKGRKEPQRSYSLASAPHEPLVAITVKDEEFIPGLTRYPPLLSPYLVHGRLTGARMKVMAFMGPYVLPDDVEARTEHVVHLVAGSGAVPNFAILKDALHRGLKLRHTFLFSNKTWGDVLYGEELAALERQHPDRVRVVHTLTRETDESRFGAAVRKGRVHQSLLEELIQDRDTCLVYACGPAITPWDRRKALETRTPSTPRFMETVLGHLHALGIEDKRIKRETYG</sequence>
<keyword evidence="3" id="KW-0001">2Fe-2S</keyword>
<accession>A0A7Y4IPT9</accession>
<dbReference type="Proteomes" id="UP000533080">
    <property type="component" value="Unassembled WGS sequence"/>
</dbReference>
<evidence type="ECO:0000256" key="3">
    <source>
        <dbReference type="ARBA" id="ARBA00022714"/>
    </source>
</evidence>
<dbReference type="InterPro" id="IPR001709">
    <property type="entry name" value="Flavoprot_Pyr_Nucl_cyt_Rdtase"/>
</dbReference>
<dbReference type="Gene3D" id="3.40.50.80">
    <property type="entry name" value="Nucleotide-binding domain of ferredoxin-NADP reductase (FNR) module"/>
    <property type="match status" value="1"/>
</dbReference>
<dbReference type="SUPFAM" id="SSF52343">
    <property type="entry name" value="Ferredoxin reductase-like, C-terminal NADP-linked domain"/>
    <property type="match status" value="1"/>
</dbReference>
<dbReference type="InterPro" id="IPR039261">
    <property type="entry name" value="FNR_nucleotide-bd"/>
</dbReference>
<dbReference type="PANTHER" id="PTHR47354:SF6">
    <property type="entry name" value="NADH OXIDOREDUCTASE HCR"/>
    <property type="match status" value="1"/>
</dbReference>
<evidence type="ECO:0000313" key="11">
    <source>
        <dbReference type="EMBL" id="NOJ83212.1"/>
    </source>
</evidence>
<dbReference type="AlphaFoldDB" id="A0A7Y4IPT9"/>
<dbReference type="Pfam" id="PF00175">
    <property type="entry name" value="NAD_binding_1"/>
    <property type="match status" value="1"/>
</dbReference>
<keyword evidence="5" id="KW-0274">FAD</keyword>
<dbReference type="GO" id="GO:0046872">
    <property type="term" value="F:metal ion binding"/>
    <property type="evidence" value="ECO:0007669"/>
    <property type="project" value="UniProtKB-KW"/>
</dbReference>
<keyword evidence="4" id="KW-0479">Metal-binding</keyword>
<keyword evidence="6" id="KW-0560">Oxidoreductase</keyword>
<feature type="domain" description="FAD-binding FR-type" evidence="10">
    <location>
        <begin position="63"/>
        <end position="187"/>
    </location>
</feature>
<feature type="region of interest" description="Disordered" evidence="9">
    <location>
        <begin position="1"/>
        <end position="37"/>
    </location>
</feature>
<dbReference type="InterPro" id="IPR017927">
    <property type="entry name" value="FAD-bd_FR_type"/>
</dbReference>
<evidence type="ECO:0000259" key="10">
    <source>
        <dbReference type="PROSITE" id="PS51384"/>
    </source>
</evidence>
<evidence type="ECO:0000256" key="6">
    <source>
        <dbReference type="ARBA" id="ARBA00023002"/>
    </source>
</evidence>
<dbReference type="GO" id="GO:0051537">
    <property type="term" value="F:2 iron, 2 sulfur cluster binding"/>
    <property type="evidence" value="ECO:0007669"/>
    <property type="project" value="UniProtKB-KW"/>
</dbReference>
<dbReference type="PANTHER" id="PTHR47354">
    <property type="entry name" value="NADH OXIDOREDUCTASE HCR"/>
    <property type="match status" value="1"/>
</dbReference>
<dbReference type="Gene3D" id="2.40.30.10">
    <property type="entry name" value="Translation factors"/>
    <property type="match status" value="1"/>
</dbReference>
<comment type="caution">
    <text evidence="11">The sequence shown here is derived from an EMBL/GenBank/DDBJ whole genome shotgun (WGS) entry which is preliminary data.</text>
</comment>
<dbReference type="SUPFAM" id="SSF63380">
    <property type="entry name" value="Riboflavin synthase domain-like"/>
    <property type="match status" value="1"/>
</dbReference>
<evidence type="ECO:0000256" key="7">
    <source>
        <dbReference type="ARBA" id="ARBA00023004"/>
    </source>
</evidence>
<evidence type="ECO:0000313" key="12">
    <source>
        <dbReference type="Proteomes" id="UP000533080"/>
    </source>
</evidence>
<reference evidence="11 12" key="1">
    <citation type="submission" date="2020-05" db="EMBL/GenBank/DDBJ databases">
        <authorList>
            <person name="Whitworth D."/>
        </authorList>
    </citation>
    <scope>NUCLEOTIDE SEQUENCE [LARGE SCALE GENOMIC DNA]</scope>
    <source>
        <strain evidence="11 12">AM005</strain>
    </source>
</reference>
<dbReference type="EMBL" id="JABFNT010000173">
    <property type="protein sequence ID" value="NOJ83212.1"/>
    <property type="molecule type" value="Genomic_DNA"/>
</dbReference>
<dbReference type="InterPro" id="IPR017938">
    <property type="entry name" value="Riboflavin_synthase-like_b-brl"/>
</dbReference>
<evidence type="ECO:0000256" key="2">
    <source>
        <dbReference type="ARBA" id="ARBA00022630"/>
    </source>
</evidence>
<evidence type="ECO:0000256" key="9">
    <source>
        <dbReference type="SAM" id="MobiDB-lite"/>
    </source>
</evidence>
<comment type="cofactor">
    <cofactor evidence="1">
        <name>FAD</name>
        <dbReference type="ChEBI" id="CHEBI:57692"/>
    </cofactor>
</comment>
<dbReference type="InterPro" id="IPR050415">
    <property type="entry name" value="MRET"/>
</dbReference>
<evidence type="ECO:0000256" key="5">
    <source>
        <dbReference type="ARBA" id="ARBA00022827"/>
    </source>
</evidence>
<dbReference type="PRINTS" id="PR00371">
    <property type="entry name" value="FPNCR"/>
</dbReference>
<name>A0A7Y4IPT9_MYXXA</name>
<keyword evidence="7" id="KW-0408">Iron</keyword>
<keyword evidence="2" id="KW-0285">Flavoprotein</keyword>